<feature type="transmembrane region" description="Helical" evidence="1">
    <location>
        <begin position="31"/>
        <end position="51"/>
    </location>
</feature>
<evidence type="ECO:0000256" key="1">
    <source>
        <dbReference type="SAM" id="Phobius"/>
    </source>
</evidence>
<protein>
    <submittedName>
        <fullName evidence="2">Uncharacterized protein</fullName>
    </submittedName>
</protein>
<keyword evidence="1" id="KW-0472">Membrane</keyword>
<dbReference type="Proteomes" id="UP000198647">
    <property type="component" value="Unassembled WGS sequence"/>
</dbReference>
<gene>
    <name evidence="2" type="ORF">SAMN04488081_2575</name>
</gene>
<sequence>MSYIKVSIALFLLSLGLFLLGFTPEEIEYGLIIAGMIFNYIGIAMLLTGAIKRYKSAD</sequence>
<evidence type="ECO:0000313" key="3">
    <source>
        <dbReference type="Proteomes" id="UP000198647"/>
    </source>
</evidence>
<organism evidence="2 3">
    <name type="scientific">Salimicrobium album</name>
    <dbReference type="NCBI Taxonomy" id="50717"/>
    <lineage>
        <taxon>Bacteria</taxon>
        <taxon>Bacillati</taxon>
        <taxon>Bacillota</taxon>
        <taxon>Bacilli</taxon>
        <taxon>Bacillales</taxon>
        <taxon>Bacillaceae</taxon>
        <taxon>Salimicrobium</taxon>
    </lineage>
</organism>
<proteinExistence type="predicted"/>
<keyword evidence="1" id="KW-0812">Transmembrane</keyword>
<keyword evidence="3" id="KW-1185">Reference proteome</keyword>
<evidence type="ECO:0000313" key="2">
    <source>
        <dbReference type="EMBL" id="SDY29267.1"/>
    </source>
</evidence>
<name>A0A1H3INT7_9BACI</name>
<dbReference type="EMBL" id="FNOS01000008">
    <property type="protein sequence ID" value="SDY29267.1"/>
    <property type="molecule type" value="Genomic_DNA"/>
</dbReference>
<accession>A0A1H3INT7</accession>
<reference evidence="2 3" key="1">
    <citation type="submission" date="2016-10" db="EMBL/GenBank/DDBJ databases">
        <authorList>
            <person name="Varghese N."/>
            <person name="Submissions S."/>
        </authorList>
    </citation>
    <scope>NUCLEOTIDE SEQUENCE [LARGE SCALE GENOMIC DNA]</scope>
    <source>
        <strain evidence="2 3">DSM 20748</strain>
    </source>
</reference>
<keyword evidence="1" id="KW-1133">Transmembrane helix</keyword>
<comment type="caution">
    <text evidence="2">The sequence shown here is derived from an EMBL/GenBank/DDBJ whole genome shotgun (WGS) entry which is preliminary data.</text>
</comment>